<feature type="compositionally biased region" description="Polar residues" evidence="4">
    <location>
        <begin position="38"/>
        <end position="59"/>
    </location>
</feature>
<feature type="repeat" description="ANK" evidence="3">
    <location>
        <begin position="210"/>
        <end position="242"/>
    </location>
</feature>
<dbReference type="SUPFAM" id="SSF48403">
    <property type="entry name" value="Ankyrin repeat"/>
    <property type="match status" value="1"/>
</dbReference>
<proteinExistence type="predicted"/>
<dbReference type="Pfam" id="PF12796">
    <property type="entry name" value="Ank_2"/>
    <property type="match status" value="1"/>
</dbReference>
<keyword evidence="2 3" id="KW-0040">ANK repeat</keyword>
<name>A0AAQ5XP29_AMPOC</name>
<sequence length="266" mass="27850">PPLSPQQESRKQNVALLLLSSPAGAAHAHDRATAAAAVTSSIQNKDKSGQTPTERQTAGRTDGQTDRRCSGHPSSRRPGRTEELPGDAGAPSGGTKPSTSRGFIRRAPRRASAPACCGSSSNKKHHPIYLSSHHSEDPGGGEMSLQDKLTTAAAKGNTADVEDLLRAGAPVNGVNKFGRTAVQVMMMGSSSVAQALLEHGADPNVADRSTGSTPLHDAARTGFLDTARLLVKFLADPRARDHANRLPIDLAAQNGHRDVVAFLETL</sequence>
<evidence type="ECO:0000256" key="2">
    <source>
        <dbReference type="ARBA" id="ARBA00023043"/>
    </source>
</evidence>
<dbReference type="PROSITE" id="PS50297">
    <property type="entry name" value="ANK_REP_REGION"/>
    <property type="match status" value="1"/>
</dbReference>
<organism evidence="5 6">
    <name type="scientific">Amphiprion ocellaris</name>
    <name type="common">Clown anemonefish</name>
    <dbReference type="NCBI Taxonomy" id="80972"/>
    <lineage>
        <taxon>Eukaryota</taxon>
        <taxon>Metazoa</taxon>
        <taxon>Chordata</taxon>
        <taxon>Craniata</taxon>
        <taxon>Vertebrata</taxon>
        <taxon>Euteleostomi</taxon>
        <taxon>Actinopterygii</taxon>
        <taxon>Neopterygii</taxon>
        <taxon>Teleostei</taxon>
        <taxon>Neoteleostei</taxon>
        <taxon>Acanthomorphata</taxon>
        <taxon>Ovalentaria</taxon>
        <taxon>Pomacentridae</taxon>
        <taxon>Amphiprion</taxon>
    </lineage>
</organism>
<dbReference type="GO" id="GO:0004861">
    <property type="term" value="F:cyclin-dependent protein serine/threonine kinase inhibitor activity"/>
    <property type="evidence" value="ECO:0007669"/>
    <property type="project" value="TreeGrafter"/>
</dbReference>
<evidence type="ECO:0000256" key="4">
    <source>
        <dbReference type="SAM" id="MobiDB-lite"/>
    </source>
</evidence>
<dbReference type="SMART" id="SM00248">
    <property type="entry name" value="ANK"/>
    <property type="match status" value="2"/>
</dbReference>
<dbReference type="Gene3D" id="1.25.40.20">
    <property type="entry name" value="Ankyrin repeat-containing domain"/>
    <property type="match status" value="1"/>
</dbReference>
<dbReference type="Ensembl" id="ENSAOCT00000048338.1">
    <property type="protein sequence ID" value="ENSAOCP00000042314.1"/>
    <property type="gene ID" value="ENSAOCG00000030060.1"/>
</dbReference>
<dbReference type="GO" id="GO:0005634">
    <property type="term" value="C:nucleus"/>
    <property type="evidence" value="ECO:0007669"/>
    <property type="project" value="TreeGrafter"/>
</dbReference>
<evidence type="ECO:0000256" key="3">
    <source>
        <dbReference type="PROSITE-ProRule" id="PRU00023"/>
    </source>
</evidence>
<protein>
    <submittedName>
        <fullName evidence="5">Cyclin-dependent kinase inhibitor 2A/B (p15, inhibits CDK4)</fullName>
    </submittedName>
</protein>
<keyword evidence="6" id="KW-1185">Reference proteome</keyword>
<evidence type="ECO:0000256" key="1">
    <source>
        <dbReference type="ARBA" id="ARBA00022737"/>
    </source>
</evidence>
<dbReference type="GO" id="GO:0005737">
    <property type="term" value="C:cytoplasm"/>
    <property type="evidence" value="ECO:0007669"/>
    <property type="project" value="TreeGrafter"/>
</dbReference>
<dbReference type="AlphaFoldDB" id="A0AAQ5XP29"/>
<dbReference type="GeneTree" id="ENSGT00940000159801"/>
<dbReference type="PROSITE" id="PS50088">
    <property type="entry name" value="ANK_REPEAT"/>
    <property type="match status" value="1"/>
</dbReference>
<dbReference type="InterPro" id="IPR036770">
    <property type="entry name" value="Ankyrin_rpt-contain_sf"/>
</dbReference>
<dbReference type="InterPro" id="IPR050776">
    <property type="entry name" value="Ank_Repeat/CDKN_Inhibitor"/>
</dbReference>
<evidence type="ECO:0000313" key="6">
    <source>
        <dbReference type="Proteomes" id="UP001501940"/>
    </source>
</evidence>
<dbReference type="GO" id="GO:0019901">
    <property type="term" value="F:protein kinase binding"/>
    <property type="evidence" value="ECO:0007669"/>
    <property type="project" value="TreeGrafter"/>
</dbReference>
<feature type="region of interest" description="Disordered" evidence="4">
    <location>
        <begin position="23"/>
        <end position="144"/>
    </location>
</feature>
<dbReference type="GO" id="GO:0008285">
    <property type="term" value="P:negative regulation of cell population proliferation"/>
    <property type="evidence" value="ECO:0007669"/>
    <property type="project" value="TreeGrafter"/>
</dbReference>
<keyword evidence="1" id="KW-0677">Repeat</keyword>
<dbReference type="GO" id="GO:2000045">
    <property type="term" value="P:regulation of G1/S transition of mitotic cell cycle"/>
    <property type="evidence" value="ECO:0007669"/>
    <property type="project" value="TreeGrafter"/>
</dbReference>
<reference evidence="5" key="2">
    <citation type="submission" date="2025-08" db="UniProtKB">
        <authorList>
            <consortium name="Ensembl"/>
        </authorList>
    </citation>
    <scope>IDENTIFICATION</scope>
</reference>
<dbReference type="PANTHER" id="PTHR24201:SF8">
    <property type="entry name" value="CYCLIN-DEPENDENT KINASE 4 INHIBITOR B"/>
    <property type="match status" value="1"/>
</dbReference>
<evidence type="ECO:0000313" key="5">
    <source>
        <dbReference type="Ensembl" id="ENSAOCP00000042314.1"/>
    </source>
</evidence>
<dbReference type="Proteomes" id="UP001501940">
    <property type="component" value="Chromosome 4"/>
</dbReference>
<dbReference type="InterPro" id="IPR002110">
    <property type="entry name" value="Ankyrin_rpt"/>
</dbReference>
<reference evidence="5 6" key="1">
    <citation type="submission" date="2022-01" db="EMBL/GenBank/DDBJ databases">
        <title>A chromosome-scale genome assembly of the false clownfish, Amphiprion ocellaris.</title>
        <authorList>
            <person name="Ryu T."/>
        </authorList>
    </citation>
    <scope>NUCLEOTIDE SEQUENCE [LARGE SCALE GENOMIC DNA]</scope>
</reference>
<accession>A0AAQ5XP29</accession>
<dbReference type="PANTHER" id="PTHR24201">
    <property type="entry name" value="ANK_REP_REGION DOMAIN-CONTAINING PROTEIN"/>
    <property type="match status" value="1"/>
</dbReference>
<reference evidence="5" key="3">
    <citation type="submission" date="2025-09" db="UniProtKB">
        <authorList>
            <consortium name="Ensembl"/>
        </authorList>
    </citation>
    <scope>IDENTIFICATION</scope>
</reference>